<feature type="non-terminal residue" evidence="2">
    <location>
        <position position="1"/>
    </location>
</feature>
<protein>
    <submittedName>
        <fullName evidence="2">Uncharacterized protein</fullName>
    </submittedName>
</protein>
<name>A0A1B6EAE8_9HEMI</name>
<accession>A0A1B6EAE8</accession>
<gene>
    <name evidence="2" type="ORF">g.31548</name>
</gene>
<dbReference type="AlphaFoldDB" id="A0A1B6EAE8"/>
<reference evidence="2" key="1">
    <citation type="submission" date="2015-12" db="EMBL/GenBank/DDBJ databases">
        <title>De novo transcriptome assembly of four potential Pierce s Disease insect vectors from Arizona vineyards.</title>
        <authorList>
            <person name="Tassone E.E."/>
        </authorList>
    </citation>
    <scope>NUCLEOTIDE SEQUENCE</scope>
</reference>
<dbReference type="EMBL" id="GEDC01002411">
    <property type="protein sequence ID" value="JAS34887.1"/>
    <property type="molecule type" value="Transcribed_RNA"/>
</dbReference>
<sequence>VVSCVPFRPVARVYSSCLPARARPRGRLPPLQPPAKGNTAPVQPPGMSTRRNPRRRSTPPVSPWCPSRTRSSYPCSTADSFLSQKKIMESCPLYRTNLWG</sequence>
<evidence type="ECO:0000313" key="2">
    <source>
        <dbReference type="EMBL" id="JAS34887.1"/>
    </source>
</evidence>
<evidence type="ECO:0000256" key="1">
    <source>
        <dbReference type="SAM" id="MobiDB-lite"/>
    </source>
</evidence>
<feature type="region of interest" description="Disordered" evidence="1">
    <location>
        <begin position="21"/>
        <end position="73"/>
    </location>
</feature>
<organism evidence="2">
    <name type="scientific">Clastoptera arizonana</name>
    <name type="common">Arizona spittle bug</name>
    <dbReference type="NCBI Taxonomy" id="38151"/>
    <lineage>
        <taxon>Eukaryota</taxon>
        <taxon>Metazoa</taxon>
        <taxon>Ecdysozoa</taxon>
        <taxon>Arthropoda</taxon>
        <taxon>Hexapoda</taxon>
        <taxon>Insecta</taxon>
        <taxon>Pterygota</taxon>
        <taxon>Neoptera</taxon>
        <taxon>Paraneoptera</taxon>
        <taxon>Hemiptera</taxon>
        <taxon>Auchenorrhyncha</taxon>
        <taxon>Cercopoidea</taxon>
        <taxon>Clastopteridae</taxon>
        <taxon>Clastoptera</taxon>
    </lineage>
</organism>
<proteinExistence type="predicted"/>